<evidence type="ECO:0000313" key="4">
    <source>
        <dbReference type="Proteomes" id="UP001597277"/>
    </source>
</evidence>
<dbReference type="EMBL" id="JBHUEE010000002">
    <property type="protein sequence ID" value="MFD1717231.1"/>
    <property type="molecule type" value="Genomic_DNA"/>
</dbReference>
<feature type="region of interest" description="Disordered" evidence="1">
    <location>
        <begin position="50"/>
        <end position="86"/>
    </location>
</feature>
<reference evidence="4" key="1">
    <citation type="journal article" date="2019" name="Int. J. Syst. Evol. Microbiol.">
        <title>The Global Catalogue of Microorganisms (GCM) 10K type strain sequencing project: providing services to taxonomists for standard genome sequencing and annotation.</title>
        <authorList>
            <consortium name="The Broad Institute Genomics Platform"/>
            <consortium name="The Broad Institute Genome Sequencing Center for Infectious Disease"/>
            <person name="Wu L."/>
            <person name="Ma J."/>
        </authorList>
    </citation>
    <scope>NUCLEOTIDE SEQUENCE [LARGE SCALE GENOMIC DNA]</scope>
    <source>
        <strain evidence="4">JCM 17130</strain>
    </source>
</reference>
<evidence type="ECO:0000256" key="1">
    <source>
        <dbReference type="SAM" id="MobiDB-lite"/>
    </source>
</evidence>
<dbReference type="RefSeq" id="WP_388003060.1">
    <property type="nucleotide sequence ID" value="NZ_JBHUEE010000002.1"/>
</dbReference>
<evidence type="ECO:0000256" key="2">
    <source>
        <dbReference type="SAM" id="Phobius"/>
    </source>
</evidence>
<feature type="transmembrane region" description="Helical" evidence="2">
    <location>
        <begin position="119"/>
        <end position="140"/>
    </location>
</feature>
<keyword evidence="2" id="KW-0472">Membrane</keyword>
<keyword evidence="4" id="KW-1185">Reference proteome</keyword>
<dbReference type="Proteomes" id="UP001597277">
    <property type="component" value="Unassembled WGS sequence"/>
</dbReference>
<feature type="region of interest" description="Disordered" evidence="1">
    <location>
        <begin position="184"/>
        <end position="408"/>
    </location>
</feature>
<gene>
    <name evidence="3" type="ORF">ACFSE6_05260</name>
</gene>
<feature type="transmembrane region" description="Helical" evidence="2">
    <location>
        <begin position="146"/>
        <end position="165"/>
    </location>
</feature>
<feature type="compositionally biased region" description="Low complexity" evidence="1">
    <location>
        <begin position="312"/>
        <end position="321"/>
    </location>
</feature>
<organism evidence="3 4">
    <name type="scientific">Georgenia deserti</name>
    <dbReference type="NCBI Taxonomy" id="2093781"/>
    <lineage>
        <taxon>Bacteria</taxon>
        <taxon>Bacillati</taxon>
        <taxon>Actinomycetota</taxon>
        <taxon>Actinomycetes</taxon>
        <taxon>Micrococcales</taxon>
        <taxon>Bogoriellaceae</taxon>
        <taxon>Georgenia</taxon>
    </lineage>
</organism>
<protein>
    <submittedName>
        <fullName evidence="3">Uncharacterized protein</fullName>
    </submittedName>
</protein>
<comment type="caution">
    <text evidence="3">The sequence shown here is derived from an EMBL/GenBank/DDBJ whole genome shotgun (WGS) entry which is preliminary data.</text>
</comment>
<proteinExistence type="predicted"/>
<feature type="compositionally biased region" description="Low complexity" evidence="1">
    <location>
        <begin position="201"/>
        <end position="233"/>
    </location>
</feature>
<accession>A0ABW4L139</accession>
<evidence type="ECO:0000313" key="3">
    <source>
        <dbReference type="EMBL" id="MFD1717231.1"/>
    </source>
</evidence>
<keyword evidence="2" id="KW-1133">Transmembrane helix</keyword>
<keyword evidence="2" id="KW-0812">Transmembrane</keyword>
<sequence length="408" mass="42757">MELQGYVVAALTLILLGYLLPHLVRSRQVLLDSRVDDRFSGDLRIVATGAAPRDRNSRGHTTGATPHLHTSAARRPEGTMTPPRARSERVIDDARALAAARAARAARVSRRAAAARRRLVLTLALLVLTGAAWAAAGAALLPWPVALAPSLLLATVLVLGRRAAVKARANDRRDRAEMARLESRLKAVRGGAPRERKDAPARSATSVAAPSAARPRPTAAHRPTARPRPVARSGAGTVSRADAPVHHGKRPTELVGVADEVAVPAGTSESRRASAPAEAGTPLGAERPVAQEASTPAPPADTTPLEPEPRAPGRAPADEGPLAQEEPAPALQQWTPVPVPAPSYTLKPVAPRRDVEPYVPEEESPSAAVPQRPSSPGSTPEATRAEEEPAAPALNLDEVLARRRAAGA</sequence>
<feature type="transmembrane region" description="Helical" evidence="2">
    <location>
        <begin position="6"/>
        <end position="24"/>
    </location>
</feature>
<name>A0ABW4L139_9MICO</name>